<name>A0A1X7A101_9RHOB</name>
<dbReference type="Pfam" id="PF03466">
    <property type="entry name" value="LysR_substrate"/>
    <property type="match status" value="1"/>
</dbReference>
<dbReference type="Gene3D" id="3.40.190.10">
    <property type="entry name" value="Periplasmic binding protein-like II"/>
    <property type="match status" value="2"/>
</dbReference>
<dbReference type="PROSITE" id="PS50931">
    <property type="entry name" value="HTH_LYSR"/>
    <property type="match status" value="1"/>
</dbReference>
<evidence type="ECO:0000259" key="5">
    <source>
        <dbReference type="PROSITE" id="PS50931"/>
    </source>
</evidence>
<dbReference type="GO" id="GO:0003700">
    <property type="term" value="F:DNA-binding transcription factor activity"/>
    <property type="evidence" value="ECO:0007669"/>
    <property type="project" value="InterPro"/>
</dbReference>
<keyword evidence="3" id="KW-0238">DNA-binding</keyword>
<dbReference type="Proteomes" id="UP000193778">
    <property type="component" value="Unassembled WGS sequence"/>
</dbReference>
<dbReference type="InterPro" id="IPR000847">
    <property type="entry name" value="LysR_HTH_N"/>
</dbReference>
<comment type="similarity">
    <text evidence="1">Belongs to the LysR transcriptional regulatory family.</text>
</comment>
<organism evidence="6 7">
    <name type="scientific">Ruegeria meonggei</name>
    <dbReference type="NCBI Taxonomy" id="1446476"/>
    <lineage>
        <taxon>Bacteria</taxon>
        <taxon>Pseudomonadati</taxon>
        <taxon>Pseudomonadota</taxon>
        <taxon>Alphaproteobacteria</taxon>
        <taxon>Rhodobacterales</taxon>
        <taxon>Roseobacteraceae</taxon>
        <taxon>Ruegeria</taxon>
    </lineage>
</organism>
<evidence type="ECO:0000256" key="2">
    <source>
        <dbReference type="ARBA" id="ARBA00023015"/>
    </source>
</evidence>
<keyword evidence="7" id="KW-1185">Reference proteome</keyword>
<dbReference type="PRINTS" id="PR00039">
    <property type="entry name" value="HTHLYSR"/>
</dbReference>
<dbReference type="SUPFAM" id="SSF53850">
    <property type="entry name" value="Periplasmic binding protein-like II"/>
    <property type="match status" value="1"/>
</dbReference>
<accession>A0A1X7A101</accession>
<feature type="domain" description="HTH lysR-type" evidence="5">
    <location>
        <begin position="1"/>
        <end position="63"/>
    </location>
</feature>
<dbReference type="PANTHER" id="PTHR30537:SF5">
    <property type="entry name" value="HTH-TYPE TRANSCRIPTIONAL ACTIVATOR TTDR-RELATED"/>
    <property type="match status" value="1"/>
</dbReference>
<keyword evidence="4" id="KW-0804">Transcription</keyword>
<evidence type="ECO:0000256" key="1">
    <source>
        <dbReference type="ARBA" id="ARBA00009437"/>
    </source>
</evidence>
<evidence type="ECO:0000313" key="7">
    <source>
        <dbReference type="Proteomes" id="UP000193778"/>
    </source>
</evidence>
<dbReference type="InterPro" id="IPR036390">
    <property type="entry name" value="WH_DNA-bd_sf"/>
</dbReference>
<dbReference type="InterPro" id="IPR058163">
    <property type="entry name" value="LysR-type_TF_proteobact-type"/>
</dbReference>
<reference evidence="7" key="1">
    <citation type="submission" date="2017-03" db="EMBL/GenBank/DDBJ databases">
        <authorList>
            <person name="Rodrigo-Torres L."/>
            <person name="Arahal R.D."/>
            <person name="Lucena T."/>
        </authorList>
    </citation>
    <scope>NUCLEOTIDE SEQUENCE [LARGE SCALE GENOMIC DNA]</scope>
    <source>
        <strain evidence="7">CECT 8411</strain>
    </source>
</reference>
<dbReference type="CDD" id="cd00090">
    <property type="entry name" value="HTH_ARSR"/>
    <property type="match status" value="1"/>
</dbReference>
<protein>
    <submittedName>
        <fullName evidence="6">Glycine cleavage system transcriptional activator</fullName>
    </submittedName>
</protein>
<proteinExistence type="inferred from homology"/>
<dbReference type="InterPro" id="IPR036388">
    <property type="entry name" value="WH-like_DNA-bd_sf"/>
</dbReference>
<dbReference type="InterPro" id="IPR005119">
    <property type="entry name" value="LysR_subst-bd"/>
</dbReference>
<dbReference type="AlphaFoldDB" id="A0A1X7A101"/>
<dbReference type="InterPro" id="IPR011991">
    <property type="entry name" value="ArsR-like_HTH"/>
</dbReference>
<dbReference type="Gene3D" id="1.10.10.10">
    <property type="entry name" value="Winged helix-like DNA-binding domain superfamily/Winged helix DNA-binding domain"/>
    <property type="match status" value="1"/>
</dbReference>
<dbReference type="FunFam" id="1.10.10.10:FF:000001">
    <property type="entry name" value="LysR family transcriptional regulator"/>
    <property type="match status" value="1"/>
</dbReference>
<dbReference type="SUPFAM" id="SSF46785">
    <property type="entry name" value="Winged helix' DNA-binding domain"/>
    <property type="match status" value="1"/>
</dbReference>
<dbReference type="Pfam" id="PF00126">
    <property type="entry name" value="HTH_1"/>
    <property type="match status" value="1"/>
</dbReference>
<sequence length="290" mass="32324">MKSRFRHHDLLRLFLEIARHPSFSEAAAALNMTKGAVSYQIKTLEAELGMVLFRRTTRGVALTGEGVKLKDACQGHFDGIETQLSALRGKLARSLTVGVSTYFAARWLSPRLMTFMQAHQDVQLRIQPMIEFSDHEVQDIDLAVRWGNGGRNNGVVTPFLPSPAYPVGNSDTARLVDELGMERAISQLTLLRDRDDSNAWSDWLETTGLPQQTRHDVLIVPDPNVRVQAVVDGQGIALMDDLVQDELEAGKLFRLSPAELSDYGYFIVQPSYAAVTEPARIFSDWLLSQA</sequence>
<evidence type="ECO:0000256" key="3">
    <source>
        <dbReference type="ARBA" id="ARBA00023125"/>
    </source>
</evidence>
<gene>
    <name evidence="6" type="primary">gcvA_15</name>
    <name evidence="6" type="ORF">RUM8411_03408</name>
</gene>
<keyword evidence="2" id="KW-0805">Transcription regulation</keyword>
<dbReference type="GO" id="GO:0003677">
    <property type="term" value="F:DNA binding"/>
    <property type="evidence" value="ECO:0007669"/>
    <property type="project" value="UniProtKB-KW"/>
</dbReference>
<evidence type="ECO:0000256" key="4">
    <source>
        <dbReference type="ARBA" id="ARBA00023163"/>
    </source>
</evidence>
<dbReference type="EMBL" id="FWFP01000010">
    <property type="protein sequence ID" value="SLN67499.1"/>
    <property type="molecule type" value="Genomic_DNA"/>
</dbReference>
<dbReference type="PANTHER" id="PTHR30537">
    <property type="entry name" value="HTH-TYPE TRANSCRIPTIONAL REGULATOR"/>
    <property type="match status" value="1"/>
</dbReference>
<evidence type="ECO:0000313" key="6">
    <source>
        <dbReference type="EMBL" id="SLN67499.1"/>
    </source>
</evidence>